<evidence type="ECO:0000313" key="8">
    <source>
        <dbReference type="Proteomes" id="UP000054740"/>
    </source>
</evidence>
<evidence type="ECO:0000256" key="4">
    <source>
        <dbReference type="ARBA" id="ARBA00023125"/>
    </source>
</evidence>
<dbReference type="Pfam" id="PF00392">
    <property type="entry name" value="GntR"/>
    <property type="match status" value="1"/>
</dbReference>
<dbReference type="InterPro" id="IPR036388">
    <property type="entry name" value="WH-like_DNA-bd_sf"/>
</dbReference>
<dbReference type="CDD" id="cd00609">
    <property type="entry name" value="AAT_like"/>
    <property type="match status" value="1"/>
</dbReference>
<dbReference type="Gene3D" id="1.10.10.10">
    <property type="entry name" value="Winged helix-like DNA-binding domain superfamily/Winged helix DNA-binding domain"/>
    <property type="match status" value="1"/>
</dbReference>
<dbReference type="CDD" id="cd07377">
    <property type="entry name" value="WHTH_GntR"/>
    <property type="match status" value="1"/>
</dbReference>
<gene>
    <name evidence="7" type="ORF">AWB70_06018</name>
</gene>
<protein>
    <submittedName>
        <fullName evidence="7">Transcriptional regulator</fullName>
    </submittedName>
</protein>
<dbReference type="InterPro" id="IPR015421">
    <property type="entry name" value="PyrdxlP-dep_Trfase_major"/>
</dbReference>
<dbReference type="EMBL" id="FCNY02000021">
    <property type="protein sequence ID" value="SAL64734.1"/>
    <property type="molecule type" value="Genomic_DNA"/>
</dbReference>
<dbReference type="RefSeq" id="WP_053568965.1">
    <property type="nucleotide sequence ID" value="NZ_FCNY02000021.1"/>
</dbReference>
<dbReference type="SMART" id="SM00345">
    <property type="entry name" value="HTH_GNTR"/>
    <property type="match status" value="1"/>
</dbReference>
<keyword evidence="3" id="KW-0805">Transcription regulation</keyword>
<evidence type="ECO:0000256" key="2">
    <source>
        <dbReference type="ARBA" id="ARBA00022898"/>
    </source>
</evidence>
<dbReference type="SUPFAM" id="SSF46785">
    <property type="entry name" value="Winged helix' DNA-binding domain"/>
    <property type="match status" value="1"/>
</dbReference>
<reference evidence="8" key="1">
    <citation type="submission" date="2016-01" db="EMBL/GenBank/DDBJ databases">
        <authorList>
            <person name="Peeters C."/>
        </authorList>
    </citation>
    <scope>NUCLEOTIDE SEQUENCE [LARGE SCALE GENOMIC DNA]</scope>
</reference>
<dbReference type="InterPro" id="IPR036390">
    <property type="entry name" value="WH_DNA-bd_sf"/>
</dbReference>
<keyword evidence="5" id="KW-0804">Transcription</keyword>
<organism evidence="7 8">
    <name type="scientific">Caballeronia cordobensis</name>
    <name type="common">Burkholderia cordobensis</name>
    <dbReference type="NCBI Taxonomy" id="1353886"/>
    <lineage>
        <taxon>Bacteria</taxon>
        <taxon>Pseudomonadati</taxon>
        <taxon>Pseudomonadota</taxon>
        <taxon>Betaproteobacteria</taxon>
        <taxon>Burkholderiales</taxon>
        <taxon>Burkholderiaceae</taxon>
        <taxon>Caballeronia</taxon>
    </lineage>
</organism>
<dbReference type="GO" id="GO:0003700">
    <property type="term" value="F:DNA-binding transcription factor activity"/>
    <property type="evidence" value="ECO:0007669"/>
    <property type="project" value="InterPro"/>
</dbReference>
<dbReference type="InterPro" id="IPR000524">
    <property type="entry name" value="Tscrpt_reg_HTH_GntR"/>
</dbReference>
<dbReference type="InterPro" id="IPR051446">
    <property type="entry name" value="HTH_trans_reg/aminotransferase"/>
</dbReference>
<name>A0A158J755_CABCO</name>
<dbReference type="GO" id="GO:0003677">
    <property type="term" value="F:DNA binding"/>
    <property type="evidence" value="ECO:0007669"/>
    <property type="project" value="UniProtKB-KW"/>
</dbReference>
<evidence type="ECO:0000256" key="5">
    <source>
        <dbReference type="ARBA" id="ARBA00023163"/>
    </source>
</evidence>
<dbReference type="SUPFAM" id="SSF53383">
    <property type="entry name" value="PLP-dependent transferases"/>
    <property type="match status" value="1"/>
</dbReference>
<keyword evidence="2" id="KW-0663">Pyridoxal phosphate</keyword>
<proteinExistence type="inferred from homology"/>
<dbReference type="Gene3D" id="3.90.1150.10">
    <property type="entry name" value="Aspartate Aminotransferase, domain 1"/>
    <property type="match status" value="1"/>
</dbReference>
<dbReference type="Gene3D" id="3.40.640.10">
    <property type="entry name" value="Type I PLP-dependent aspartate aminotransferase-like (Major domain)"/>
    <property type="match status" value="1"/>
</dbReference>
<dbReference type="InterPro" id="IPR004839">
    <property type="entry name" value="Aminotransferase_I/II_large"/>
</dbReference>
<dbReference type="AlphaFoldDB" id="A0A158J755"/>
<evidence type="ECO:0000313" key="7">
    <source>
        <dbReference type="EMBL" id="SAL64734.1"/>
    </source>
</evidence>
<evidence type="ECO:0000256" key="1">
    <source>
        <dbReference type="ARBA" id="ARBA00005384"/>
    </source>
</evidence>
<dbReference type="Pfam" id="PF00155">
    <property type="entry name" value="Aminotran_1_2"/>
    <property type="match status" value="1"/>
</dbReference>
<feature type="domain" description="HTH gntR-type" evidence="6">
    <location>
        <begin position="1"/>
        <end position="69"/>
    </location>
</feature>
<keyword evidence="8" id="KW-1185">Reference proteome</keyword>
<evidence type="ECO:0000256" key="3">
    <source>
        <dbReference type="ARBA" id="ARBA00023015"/>
    </source>
</evidence>
<dbReference type="GO" id="GO:0030170">
    <property type="term" value="F:pyridoxal phosphate binding"/>
    <property type="evidence" value="ECO:0007669"/>
    <property type="project" value="InterPro"/>
</dbReference>
<keyword evidence="4" id="KW-0238">DNA-binding</keyword>
<evidence type="ECO:0000259" key="6">
    <source>
        <dbReference type="PROSITE" id="PS50949"/>
    </source>
</evidence>
<accession>A0A158J755</accession>
<sequence>MERFRQVAELVKKRLDSGLIRPGDKLPSLRRLAEETGFSVVTVYKAYELLESQGICASRDRSGFYALKAPQRDAQRRAHALPVMSPDNVRSLDEAFASRVPFHAKASAMMLQAGESLADPILRKTFRRALLETPSRSADMMGGDAELRTAIARRAAQRGIHASRDQVVVTRSAMEAFNLCLDSFSTNNRPVLVESPSFYPILESLRHRQIQAIEIYSHPEFGIDPGQFEHILETTGVKLSVLTGANRIPTGMTYDRETSRRLVQAAERHGAVIIENAISSELTYGALNASTLKEFDRFDTVIQFGGTASTLSSNYEIGWILGNEQRAARILASQQLSGLNMPHRALQAALASYLNSRLAERHTRANCQFLAERMKQGLELMRASFPEQTAFCEPSGGFMCWVRGPRHFDPMKLAMSAAKDVFDFIPGPFFSPAGAFRNFLALNFSGDWTQSRRRKLIRLGECLRGDRQ</sequence>
<dbReference type="Proteomes" id="UP000054740">
    <property type="component" value="Unassembled WGS sequence"/>
</dbReference>
<dbReference type="PANTHER" id="PTHR46577">
    <property type="entry name" value="HTH-TYPE TRANSCRIPTIONAL REGULATORY PROTEIN GABR"/>
    <property type="match status" value="1"/>
</dbReference>
<dbReference type="InterPro" id="IPR015424">
    <property type="entry name" value="PyrdxlP-dep_Trfase"/>
</dbReference>
<comment type="similarity">
    <text evidence="1">In the C-terminal section; belongs to the class-I pyridoxal-phosphate-dependent aminotransferase family.</text>
</comment>
<dbReference type="InterPro" id="IPR015422">
    <property type="entry name" value="PyrdxlP-dep_Trfase_small"/>
</dbReference>
<dbReference type="PROSITE" id="PS50949">
    <property type="entry name" value="HTH_GNTR"/>
    <property type="match status" value="1"/>
</dbReference>
<dbReference type="PANTHER" id="PTHR46577:SF2">
    <property type="entry name" value="TRANSCRIPTIONAL REGULATORY PROTEIN"/>
    <property type="match status" value="1"/>
</dbReference>